<sequence length="163" mass="18726">MFDAILAQIRTKEELDELIAEVQILLNALYQNGGEAFDSLLKTKVLQKHSKVFVEVFSKDGIDKKTYLNGLNAKLNKIEFVSIKISFEPSDDFLDRLSYFVKKNSSLETVLDIAFDPATLGGAELIYKGNYRDYSFNKIFEQEFQKSRAEILKILEEKRAIKN</sequence>
<protein>
    <recommendedName>
        <fullName evidence="3">ATP synthase subunit delta</fullName>
    </recommendedName>
</protein>
<evidence type="ECO:0000313" key="1">
    <source>
        <dbReference type="EMBL" id="KKQ84317.1"/>
    </source>
</evidence>
<gene>
    <name evidence="1" type="ORF">UT08_C0019G0011</name>
</gene>
<evidence type="ECO:0008006" key="3">
    <source>
        <dbReference type="Google" id="ProtNLM"/>
    </source>
</evidence>
<proteinExistence type="predicted"/>
<comment type="caution">
    <text evidence="1">The sequence shown here is derived from an EMBL/GenBank/DDBJ whole genome shotgun (WGS) entry which is preliminary data.</text>
</comment>
<evidence type="ECO:0000313" key="2">
    <source>
        <dbReference type="Proteomes" id="UP000034081"/>
    </source>
</evidence>
<dbReference type="STRING" id="1618570.UT08_C0019G0011"/>
<dbReference type="AlphaFoldDB" id="A0A0G0KZZ1"/>
<dbReference type="EMBL" id="LBVL01000019">
    <property type="protein sequence ID" value="KKQ84317.1"/>
    <property type="molecule type" value="Genomic_DNA"/>
</dbReference>
<organism evidence="1 2">
    <name type="scientific">Candidatus Woesebacteria bacterium GW2011_GWB1_38_8</name>
    <dbReference type="NCBI Taxonomy" id="1618570"/>
    <lineage>
        <taxon>Bacteria</taxon>
        <taxon>Candidatus Woeseibacteriota</taxon>
    </lineage>
</organism>
<reference evidence="1 2" key="1">
    <citation type="journal article" date="2015" name="Nature">
        <title>rRNA introns, odd ribosomes, and small enigmatic genomes across a large radiation of phyla.</title>
        <authorList>
            <person name="Brown C.T."/>
            <person name="Hug L.A."/>
            <person name="Thomas B.C."/>
            <person name="Sharon I."/>
            <person name="Castelle C.J."/>
            <person name="Singh A."/>
            <person name="Wilkins M.J."/>
            <person name="Williams K.H."/>
            <person name="Banfield J.F."/>
        </authorList>
    </citation>
    <scope>NUCLEOTIDE SEQUENCE [LARGE SCALE GENOMIC DNA]</scope>
</reference>
<name>A0A0G0KZZ1_9BACT</name>
<dbReference type="Proteomes" id="UP000034081">
    <property type="component" value="Unassembled WGS sequence"/>
</dbReference>
<accession>A0A0G0KZZ1</accession>